<evidence type="ECO:0000256" key="7">
    <source>
        <dbReference type="ARBA" id="ARBA00023080"/>
    </source>
</evidence>
<dbReference type="OMA" id="LECFAWV"/>
<dbReference type="STRING" id="5762.D2VSF8"/>
<dbReference type="Pfam" id="PF01931">
    <property type="entry name" value="NTPase_I-T"/>
    <property type="match status" value="1"/>
</dbReference>
<evidence type="ECO:0000256" key="2">
    <source>
        <dbReference type="ARBA" id="ARBA00001946"/>
    </source>
</evidence>
<dbReference type="AlphaFoldDB" id="D2VSF8"/>
<dbReference type="RefSeq" id="XP_002672928.1">
    <property type="nucleotide sequence ID" value="XM_002672882.1"/>
</dbReference>
<dbReference type="VEuPathDB" id="AmoebaDB:NAEGRDRAFT_71925"/>
<evidence type="ECO:0000256" key="5">
    <source>
        <dbReference type="ARBA" id="ARBA00022801"/>
    </source>
</evidence>
<reference evidence="13 14" key="1">
    <citation type="journal article" date="2010" name="Cell">
        <title>The genome of Naegleria gruberi illuminates early eukaryotic versatility.</title>
        <authorList>
            <person name="Fritz-Laylin L.K."/>
            <person name="Prochnik S.E."/>
            <person name="Ginger M.L."/>
            <person name="Dacks J.B."/>
            <person name="Carpenter M.L."/>
            <person name="Field M.C."/>
            <person name="Kuo A."/>
            <person name="Paredez A."/>
            <person name="Chapman J."/>
            <person name="Pham J."/>
            <person name="Shu S."/>
            <person name="Neupane R."/>
            <person name="Cipriano M."/>
            <person name="Mancuso J."/>
            <person name="Tu H."/>
            <person name="Salamov A."/>
            <person name="Lindquist E."/>
            <person name="Shapiro H."/>
            <person name="Lucas S."/>
            <person name="Grigoriev I.V."/>
            <person name="Cande W.Z."/>
            <person name="Fulton C."/>
            <person name="Rokhsar D.S."/>
            <person name="Dawson S.C."/>
        </authorList>
    </citation>
    <scope>NUCLEOTIDE SEQUENCE [LARGE SCALE GENOMIC DNA]</scope>
    <source>
        <strain evidence="13 14">NEG-M</strain>
    </source>
</reference>
<keyword evidence="7" id="KW-0546">Nucleotide metabolism</keyword>
<comment type="catalytic activity">
    <reaction evidence="10">
        <text>ITP + H2O = IDP + phosphate + H(+)</text>
        <dbReference type="Rhea" id="RHEA:28330"/>
        <dbReference type="ChEBI" id="CHEBI:15377"/>
        <dbReference type="ChEBI" id="CHEBI:15378"/>
        <dbReference type="ChEBI" id="CHEBI:43474"/>
        <dbReference type="ChEBI" id="CHEBI:58280"/>
        <dbReference type="ChEBI" id="CHEBI:61402"/>
        <dbReference type="EC" id="3.6.1.73"/>
    </reaction>
</comment>
<dbReference type="InterPro" id="IPR002786">
    <property type="entry name" value="Non_canon_purine_NTPase"/>
</dbReference>
<evidence type="ECO:0000313" key="14">
    <source>
        <dbReference type="Proteomes" id="UP000006671"/>
    </source>
</evidence>
<dbReference type="GO" id="GO:0009117">
    <property type="term" value="P:nucleotide metabolic process"/>
    <property type="evidence" value="ECO:0007669"/>
    <property type="project" value="UniProtKB-KW"/>
</dbReference>
<sequence length="195" mass="21327">MLVIVGSTNPVKVGCTKEAFIKVYPDNTSIEFRSLSVPSGVDAQPKSNKETLHGATTRALNVQKAFLEQETSSTDVATHTDGIYFVGIEGGIEFESETRVASSAFTVVVENKTGYVSSAQTSSFYLPPEIILLIKEGKELGEANDIVFKKHNSKQQTGAVGLLTREIVTRAAYYEQALVLALIPFNNREMYQLDN</sequence>
<dbReference type="GeneID" id="8854561"/>
<comment type="cofactor">
    <cofactor evidence="2">
        <name>Mg(2+)</name>
        <dbReference type="ChEBI" id="CHEBI:18420"/>
    </cofactor>
</comment>
<dbReference type="PANTHER" id="PTHR34699:SF2">
    <property type="entry name" value="NON-CANONICAL PURINE NTP PHOSPHATASE_PRRC1 DOMAIN-CONTAINING PROTEIN"/>
    <property type="match status" value="1"/>
</dbReference>
<evidence type="ECO:0000256" key="3">
    <source>
        <dbReference type="ARBA" id="ARBA00022723"/>
    </source>
</evidence>
<dbReference type="KEGG" id="ngr:NAEGRDRAFT_71925"/>
<organism evidence="14">
    <name type="scientific">Naegleria gruberi</name>
    <name type="common">Amoeba</name>
    <dbReference type="NCBI Taxonomy" id="5762"/>
    <lineage>
        <taxon>Eukaryota</taxon>
        <taxon>Discoba</taxon>
        <taxon>Heterolobosea</taxon>
        <taxon>Tetramitia</taxon>
        <taxon>Eutetramitia</taxon>
        <taxon>Vahlkampfiidae</taxon>
        <taxon>Naegleria</taxon>
    </lineage>
</organism>
<comment type="catalytic activity">
    <reaction evidence="11">
        <text>XTP + H2O = XDP + phosphate + H(+)</text>
        <dbReference type="Rhea" id="RHEA:28406"/>
        <dbReference type="ChEBI" id="CHEBI:15377"/>
        <dbReference type="ChEBI" id="CHEBI:15378"/>
        <dbReference type="ChEBI" id="CHEBI:43474"/>
        <dbReference type="ChEBI" id="CHEBI:59884"/>
        <dbReference type="ChEBI" id="CHEBI:61314"/>
        <dbReference type="EC" id="3.6.1.73"/>
    </reaction>
</comment>
<dbReference type="EC" id="3.6.1.73" evidence="9"/>
<evidence type="ECO:0000256" key="10">
    <source>
        <dbReference type="ARBA" id="ARBA00048174"/>
    </source>
</evidence>
<keyword evidence="5" id="KW-0378">Hydrolase</keyword>
<proteinExistence type="inferred from homology"/>
<evidence type="ECO:0000256" key="4">
    <source>
        <dbReference type="ARBA" id="ARBA00022741"/>
    </source>
</evidence>
<evidence type="ECO:0000256" key="8">
    <source>
        <dbReference type="ARBA" id="ARBA00023211"/>
    </source>
</evidence>
<dbReference type="GO" id="GO:0103023">
    <property type="term" value="F:ITPase activity"/>
    <property type="evidence" value="ECO:0007669"/>
    <property type="project" value="UniProtKB-EC"/>
</dbReference>
<evidence type="ECO:0000256" key="1">
    <source>
        <dbReference type="ARBA" id="ARBA00001936"/>
    </source>
</evidence>
<accession>D2VSF8</accession>
<dbReference type="InterPro" id="IPR029001">
    <property type="entry name" value="ITPase-like_fam"/>
</dbReference>
<dbReference type="eggNOG" id="ENOG502S3KM">
    <property type="taxonomic scope" value="Eukaryota"/>
</dbReference>
<dbReference type="GO" id="GO:0006772">
    <property type="term" value="P:thiamine metabolic process"/>
    <property type="evidence" value="ECO:0007669"/>
    <property type="project" value="TreeGrafter"/>
</dbReference>
<feature type="domain" description="Non-canonical purine NTP phosphatase/PRRC1" evidence="12">
    <location>
        <begin position="6"/>
        <end position="185"/>
    </location>
</feature>
<keyword evidence="3" id="KW-0479">Metal-binding</keyword>
<dbReference type="HAMAP" id="MF_00648">
    <property type="entry name" value="Non_canon_purine_NTPase_YjjX"/>
    <property type="match status" value="1"/>
</dbReference>
<keyword evidence="8" id="KW-0464">Manganese</keyword>
<dbReference type="GO" id="GO:0046872">
    <property type="term" value="F:metal ion binding"/>
    <property type="evidence" value="ECO:0007669"/>
    <property type="project" value="UniProtKB-KW"/>
</dbReference>
<evidence type="ECO:0000313" key="13">
    <source>
        <dbReference type="EMBL" id="EFC40184.1"/>
    </source>
</evidence>
<dbReference type="InParanoid" id="D2VSF8"/>
<comment type="cofactor">
    <cofactor evidence="1">
        <name>Mn(2+)</name>
        <dbReference type="ChEBI" id="CHEBI:29035"/>
    </cofactor>
</comment>
<keyword evidence="4" id="KW-0547">Nucleotide-binding</keyword>
<keyword evidence="14" id="KW-1185">Reference proteome</keyword>
<dbReference type="InterPro" id="IPR026533">
    <property type="entry name" value="NTPase/PRRC1"/>
</dbReference>
<dbReference type="Proteomes" id="UP000006671">
    <property type="component" value="Unassembled WGS sequence"/>
</dbReference>
<evidence type="ECO:0000259" key="12">
    <source>
        <dbReference type="Pfam" id="PF01931"/>
    </source>
</evidence>
<evidence type="ECO:0000256" key="9">
    <source>
        <dbReference type="ARBA" id="ARBA00038901"/>
    </source>
</evidence>
<dbReference type="EMBL" id="GG738894">
    <property type="protein sequence ID" value="EFC40184.1"/>
    <property type="molecule type" value="Genomic_DNA"/>
</dbReference>
<protein>
    <recommendedName>
        <fullName evidence="9">inosine/xanthosine triphosphatase</fullName>
        <ecNumber evidence="9">3.6.1.73</ecNumber>
    </recommendedName>
</protein>
<evidence type="ECO:0000256" key="6">
    <source>
        <dbReference type="ARBA" id="ARBA00022842"/>
    </source>
</evidence>
<name>D2VSF8_NAEGR</name>
<dbReference type="FunFam" id="3.90.950.10:FF:000002">
    <property type="entry name" value="Inosine/xanthosine triphosphatase"/>
    <property type="match status" value="1"/>
</dbReference>
<evidence type="ECO:0000256" key="11">
    <source>
        <dbReference type="ARBA" id="ARBA00048781"/>
    </source>
</evidence>
<dbReference type="Gene3D" id="3.90.950.10">
    <property type="match status" value="1"/>
</dbReference>
<dbReference type="GO" id="GO:0000166">
    <property type="term" value="F:nucleotide binding"/>
    <property type="evidence" value="ECO:0007669"/>
    <property type="project" value="UniProtKB-KW"/>
</dbReference>
<dbReference type="PANTHER" id="PTHR34699">
    <property type="match status" value="1"/>
</dbReference>
<gene>
    <name evidence="13" type="ORF">NAEGRDRAFT_71925</name>
</gene>
<keyword evidence="6" id="KW-0460">Magnesium</keyword>
<dbReference type="OrthoDB" id="300709at2759"/>
<dbReference type="InterPro" id="IPR050299">
    <property type="entry name" value="YjjX_NTPase"/>
</dbReference>
<dbReference type="SUPFAM" id="SSF52972">
    <property type="entry name" value="ITPase-like"/>
    <property type="match status" value="1"/>
</dbReference>